<feature type="chain" id="PRO_5045788378" evidence="1">
    <location>
        <begin position="26"/>
        <end position="530"/>
    </location>
</feature>
<dbReference type="InterPro" id="IPR021860">
    <property type="entry name" value="Peptidase_S12_Pab87-rel_C"/>
</dbReference>
<accession>A0ABQ6ZEX6</accession>
<reference evidence="4 5" key="1">
    <citation type="submission" date="2017-10" db="EMBL/GenBank/DDBJ databases">
        <title>Whole genome sequencing of members of genus Pseudoxanthomonas.</title>
        <authorList>
            <person name="Kumar S."/>
            <person name="Bansal K."/>
            <person name="Kaur A."/>
            <person name="Patil P."/>
            <person name="Sharma S."/>
            <person name="Patil P.B."/>
        </authorList>
    </citation>
    <scope>NUCLEOTIDE SEQUENCE [LARGE SCALE GENOMIC DNA]</scope>
    <source>
        <strain evidence="4 5">DSM 17109</strain>
    </source>
</reference>
<dbReference type="PANTHER" id="PTHR46825:SF15">
    <property type="entry name" value="BETA-LACTAMASE-RELATED DOMAIN-CONTAINING PROTEIN"/>
    <property type="match status" value="1"/>
</dbReference>
<dbReference type="InterPro" id="IPR050491">
    <property type="entry name" value="AmpC-like"/>
</dbReference>
<comment type="caution">
    <text evidence="4">The sequence shown here is derived from an EMBL/GenBank/DDBJ whole genome shotgun (WGS) entry which is preliminary data.</text>
</comment>
<keyword evidence="5" id="KW-1185">Reference proteome</keyword>
<dbReference type="InterPro" id="IPR001466">
    <property type="entry name" value="Beta-lactam-related"/>
</dbReference>
<dbReference type="EMBL" id="PDWW01000021">
    <property type="protein sequence ID" value="KAF1724017.1"/>
    <property type="molecule type" value="Genomic_DNA"/>
</dbReference>
<dbReference type="RefSeq" id="WP_162338445.1">
    <property type="nucleotide sequence ID" value="NZ_JBHSRQ010000011.1"/>
</dbReference>
<keyword evidence="4" id="KW-0378">Hydrolase</keyword>
<dbReference type="Proteomes" id="UP000781710">
    <property type="component" value="Unassembled WGS sequence"/>
</dbReference>
<dbReference type="InterPro" id="IPR012338">
    <property type="entry name" value="Beta-lactam/transpept-like"/>
</dbReference>
<dbReference type="Pfam" id="PF00144">
    <property type="entry name" value="Beta-lactamase"/>
    <property type="match status" value="1"/>
</dbReference>
<evidence type="ECO:0000256" key="1">
    <source>
        <dbReference type="SAM" id="SignalP"/>
    </source>
</evidence>
<evidence type="ECO:0000259" key="2">
    <source>
        <dbReference type="Pfam" id="PF00144"/>
    </source>
</evidence>
<feature type="signal peptide" evidence="1">
    <location>
        <begin position="1"/>
        <end position="25"/>
    </location>
</feature>
<dbReference type="GO" id="GO:0016787">
    <property type="term" value="F:hydrolase activity"/>
    <property type="evidence" value="ECO:0007669"/>
    <property type="project" value="UniProtKB-KW"/>
</dbReference>
<evidence type="ECO:0000313" key="5">
    <source>
        <dbReference type="Proteomes" id="UP000781710"/>
    </source>
</evidence>
<dbReference type="PANTHER" id="PTHR46825">
    <property type="entry name" value="D-ALANYL-D-ALANINE-CARBOXYPEPTIDASE/ENDOPEPTIDASE AMPH"/>
    <property type="match status" value="1"/>
</dbReference>
<dbReference type="SUPFAM" id="SSF56601">
    <property type="entry name" value="beta-lactamase/transpeptidase-like"/>
    <property type="match status" value="1"/>
</dbReference>
<dbReference type="Gene3D" id="2.40.128.600">
    <property type="match status" value="1"/>
</dbReference>
<gene>
    <name evidence="4" type="ORF">CSC78_13785</name>
</gene>
<organism evidence="4 5">
    <name type="scientific">Pseudoxanthomonas japonensis</name>
    <dbReference type="NCBI Taxonomy" id="69284"/>
    <lineage>
        <taxon>Bacteria</taxon>
        <taxon>Pseudomonadati</taxon>
        <taxon>Pseudomonadota</taxon>
        <taxon>Gammaproteobacteria</taxon>
        <taxon>Lysobacterales</taxon>
        <taxon>Lysobacteraceae</taxon>
        <taxon>Pseudoxanthomonas</taxon>
    </lineage>
</organism>
<protein>
    <submittedName>
        <fullName evidence="4">Serine hydrolase</fullName>
    </submittedName>
</protein>
<name>A0ABQ6ZEX6_9GAMM</name>
<keyword evidence="1" id="KW-0732">Signal</keyword>
<evidence type="ECO:0000259" key="3">
    <source>
        <dbReference type="Pfam" id="PF11954"/>
    </source>
</evidence>
<dbReference type="Gene3D" id="3.40.710.10">
    <property type="entry name" value="DD-peptidase/beta-lactamase superfamily"/>
    <property type="match status" value="1"/>
</dbReference>
<evidence type="ECO:0000313" key="4">
    <source>
        <dbReference type="EMBL" id="KAF1724017.1"/>
    </source>
</evidence>
<proteinExistence type="predicted"/>
<sequence>MNLSLKTVFASTVVALLCVASPVRAQVPAGFDARVEQAMRSRDVPGMAISIVKDGQIVHAKGYGVRRLGGSEPVDADTIFPTGSTGKAVTAAALAILIDDGKLAWDDKVADHLPDFRMYDAWVTREMTVADLLLHRSGLGLGAGDLLFIPRTSRSRADIVRALRHIKPATSFRSGYAYDNILYIVAGELVTQVSGQRWEDFVRTRIFQPLGMTTAVSDEKDRFANPNRVQPHARLDARLRGLGPQQVLPEREGLGQVGAPAGGLSWSAKDFARWMQVQLALGALPDGKGRLYSEASARAMWTPQVTIPIHPYPAPITDMTPQFSGYGYGWNVQDYRGVKVVQHGGAVFGVLAFVVMVPERNLGIALQINSEDVEVMRGLGYELLDHYLGFEARDWVGAFSTWNQARLAGGLEALQGMKGAARNAASRPSLKPAGYAGDYRDAWYGPITVAEHAGKLRVDFRQTPNMAGTLSHWQYDTFRVDWDDASIEPAYMTFSLDAEGRARRITMKAVSPLADFSYDYHDLLFEASGP</sequence>
<feature type="domain" description="Peptidase S12 Pab87-related C-terminal" evidence="3">
    <location>
        <begin position="422"/>
        <end position="526"/>
    </location>
</feature>
<feature type="domain" description="Beta-lactamase-related" evidence="2">
    <location>
        <begin position="31"/>
        <end position="373"/>
    </location>
</feature>
<dbReference type="Pfam" id="PF11954">
    <property type="entry name" value="DUF3471"/>
    <property type="match status" value="1"/>
</dbReference>